<evidence type="ECO:0000256" key="8">
    <source>
        <dbReference type="RuleBase" id="RU361145"/>
    </source>
</evidence>
<gene>
    <name evidence="10" type="ORF">QUV96_06920</name>
</gene>
<dbReference type="SUPFAM" id="SSF47240">
    <property type="entry name" value="Ferritin-like"/>
    <property type="match status" value="1"/>
</dbReference>
<dbReference type="PANTHER" id="PTHR11431:SF127">
    <property type="entry name" value="BACTERIAL NON-HEME FERRITIN"/>
    <property type="match status" value="1"/>
</dbReference>
<evidence type="ECO:0000256" key="3">
    <source>
        <dbReference type="ARBA" id="ARBA00022434"/>
    </source>
</evidence>
<comment type="similarity">
    <text evidence="2 8">Belongs to the ferritin family. Prokaryotic subfamily.</text>
</comment>
<keyword evidence="5" id="KW-0560">Oxidoreductase</keyword>
<comment type="caution">
    <text evidence="10">The sequence shown here is derived from an EMBL/GenBank/DDBJ whole genome shotgun (WGS) entry which is preliminary data.</text>
</comment>
<evidence type="ECO:0000256" key="6">
    <source>
        <dbReference type="ARBA" id="ARBA00023004"/>
    </source>
</evidence>
<reference evidence="10 11" key="3">
    <citation type="submission" date="2023-06" db="EMBL/GenBank/DDBJ databases">
        <authorList>
            <person name="Zeman M."/>
            <person name="Kubasova T."/>
            <person name="Jahodarova E."/>
            <person name="Nykrynova M."/>
            <person name="Rychlik I."/>
        </authorList>
    </citation>
    <scope>NUCLEOTIDE SEQUENCE [LARGE SCALE GENOMIC DNA]</scope>
    <source>
        <strain evidence="10 11">ET39</strain>
    </source>
</reference>
<protein>
    <recommendedName>
        <fullName evidence="8">Ferritin</fullName>
        <ecNumber evidence="8">1.16.3.2</ecNumber>
    </recommendedName>
</protein>
<dbReference type="RefSeq" id="WP_289607824.1">
    <property type="nucleotide sequence ID" value="NZ_JAUDCG010000026.1"/>
</dbReference>
<evidence type="ECO:0000256" key="2">
    <source>
        <dbReference type="ARBA" id="ARBA00006950"/>
    </source>
</evidence>
<dbReference type="Gene3D" id="1.20.1260.10">
    <property type="match status" value="1"/>
</dbReference>
<dbReference type="PROSITE" id="PS50905">
    <property type="entry name" value="FERRITIN_LIKE"/>
    <property type="match status" value="1"/>
</dbReference>
<dbReference type="InterPro" id="IPR009078">
    <property type="entry name" value="Ferritin-like_SF"/>
</dbReference>
<dbReference type="CDD" id="cd01055">
    <property type="entry name" value="Nonheme_Ferritin"/>
    <property type="match status" value="1"/>
</dbReference>
<reference evidence="10 11" key="2">
    <citation type="submission" date="2023-06" db="EMBL/GenBank/DDBJ databases">
        <title>Identification and characterization of horizontal gene transfer across gut microbiota members of farm animals based on homology search.</title>
        <authorList>
            <person name="Schwarzerova J."/>
            <person name="Nykrynova M."/>
            <person name="Jureckova K."/>
            <person name="Cejkova D."/>
            <person name="Rychlik I."/>
        </authorList>
    </citation>
    <scope>NUCLEOTIDE SEQUENCE [LARGE SCALE GENOMIC DNA]</scope>
    <source>
        <strain evidence="10 11">ET39</strain>
    </source>
</reference>
<sequence>MLSKKVADLLNTQVNKEFYSAYLYLDFANFYKNKALDGFANWYQIQAKEEMDHALLMMQYLQNNDVAVTLEAIAKPDKTLEALVDPLKEGQTHERYVTGLIHTIYEAAYEEKDFRTMKFLDWFVEEQGEEEKNASDMLARFELFGHDPKGLYELDSEYKARTYSAPSLTLD</sequence>
<dbReference type="EC" id="1.16.3.2" evidence="8"/>
<keyword evidence="4 8" id="KW-0479">Metal-binding</keyword>
<keyword evidence="8" id="KW-0963">Cytoplasm</keyword>
<accession>A0ABT7UDB9</accession>
<evidence type="ECO:0000259" key="9">
    <source>
        <dbReference type="PROSITE" id="PS50905"/>
    </source>
</evidence>
<organism evidence="10 11">
    <name type="scientific">Amedibacillus dolichus</name>
    <dbReference type="NCBI Taxonomy" id="31971"/>
    <lineage>
        <taxon>Bacteria</taxon>
        <taxon>Bacillati</taxon>
        <taxon>Bacillota</taxon>
        <taxon>Erysipelotrichia</taxon>
        <taxon>Erysipelotrichales</taxon>
        <taxon>Erysipelotrichaceae</taxon>
        <taxon>Amedibacillus</taxon>
    </lineage>
</organism>
<feature type="domain" description="Ferritin-like diiron" evidence="9">
    <location>
        <begin position="1"/>
        <end position="145"/>
    </location>
</feature>
<evidence type="ECO:0000313" key="10">
    <source>
        <dbReference type="EMBL" id="MDM8157365.1"/>
    </source>
</evidence>
<proteinExistence type="inferred from homology"/>
<dbReference type="Pfam" id="PF00210">
    <property type="entry name" value="Ferritin"/>
    <property type="match status" value="1"/>
</dbReference>
<evidence type="ECO:0000256" key="1">
    <source>
        <dbReference type="ARBA" id="ARBA00002485"/>
    </source>
</evidence>
<dbReference type="InterPro" id="IPR008331">
    <property type="entry name" value="Ferritin_DPS_dom"/>
</dbReference>
<comment type="subcellular location">
    <subcellularLocation>
        <location evidence="8">Cytoplasm</location>
    </subcellularLocation>
</comment>
<keyword evidence="3 8" id="KW-0409">Iron storage</keyword>
<dbReference type="InterPro" id="IPR009040">
    <property type="entry name" value="Ferritin-like_diiron"/>
</dbReference>
<name>A0ABT7UDB9_9FIRM</name>
<keyword evidence="6 8" id="KW-0408">Iron</keyword>
<evidence type="ECO:0000256" key="4">
    <source>
        <dbReference type="ARBA" id="ARBA00022723"/>
    </source>
</evidence>
<evidence type="ECO:0000313" key="11">
    <source>
        <dbReference type="Proteomes" id="UP001529340"/>
    </source>
</evidence>
<comment type="function">
    <text evidence="1 8">Iron-storage protein.</text>
</comment>
<dbReference type="EMBL" id="JAUDCG010000026">
    <property type="protein sequence ID" value="MDM8157365.1"/>
    <property type="molecule type" value="Genomic_DNA"/>
</dbReference>
<dbReference type="InterPro" id="IPR012347">
    <property type="entry name" value="Ferritin-like"/>
</dbReference>
<evidence type="ECO:0000256" key="7">
    <source>
        <dbReference type="ARBA" id="ARBA00048035"/>
    </source>
</evidence>
<dbReference type="PANTHER" id="PTHR11431">
    <property type="entry name" value="FERRITIN"/>
    <property type="match status" value="1"/>
</dbReference>
<dbReference type="Proteomes" id="UP001529340">
    <property type="component" value="Unassembled WGS sequence"/>
</dbReference>
<dbReference type="InterPro" id="IPR041719">
    <property type="entry name" value="Ferritin_prok"/>
</dbReference>
<keyword evidence="11" id="KW-1185">Reference proteome</keyword>
<evidence type="ECO:0000256" key="5">
    <source>
        <dbReference type="ARBA" id="ARBA00023002"/>
    </source>
</evidence>
<reference evidence="11" key="1">
    <citation type="submission" date="2023-06" db="EMBL/GenBank/DDBJ databases">
        <title>Identification and characterization of horizontal gene transfer across gut microbiota members of farm animals based on homology search.</title>
        <authorList>
            <person name="Zeman M."/>
            <person name="Kubasova T."/>
            <person name="Jahodarova E."/>
            <person name="Nykrynova M."/>
            <person name="Rychlik I."/>
        </authorList>
    </citation>
    <scope>NUCLEOTIDE SEQUENCE [LARGE SCALE GENOMIC DNA]</scope>
    <source>
        <strain evidence="11">ET39</strain>
    </source>
</reference>
<comment type="catalytic activity">
    <reaction evidence="7 8">
        <text>4 Fe(2+) + O2 + 6 H2O = 4 iron(III) oxide-hydroxide + 12 H(+)</text>
        <dbReference type="Rhea" id="RHEA:11972"/>
        <dbReference type="ChEBI" id="CHEBI:15377"/>
        <dbReference type="ChEBI" id="CHEBI:15378"/>
        <dbReference type="ChEBI" id="CHEBI:15379"/>
        <dbReference type="ChEBI" id="CHEBI:29033"/>
        <dbReference type="ChEBI" id="CHEBI:78619"/>
        <dbReference type="EC" id="1.16.3.2"/>
    </reaction>
</comment>
<dbReference type="InterPro" id="IPR001519">
    <property type="entry name" value="Ferritin"/>
</dbReference>